<dbReference type="InterPro" id="IPR003593">
    <property type="entry name" value="AAA+_ATPase"/>
</dbReference>
<dbReference type="InterPro" id="IPR027417">
    <property type="entry name" value="P-loop_NTPase"/>
</dbReference>
<reference evidence="11" key="1">
    <citation type="journal article" date="2015" name="PeerJ">
        <title>First genomic representation of candidate bacterial phylum KSB3 points to enhanced environmental sensing as a trigger of wastewater bulking.</title>
        <authorList>
            <person name="Sekiguchi Y."/>
            <person name="Ohashi A."/>
            <person name="Parks D.H."/>
            <person name="Yamauchi T."/>
            <person name="Tyson G.W."/>
            <person name="Hugenholtz P."/>
        </authorList>
    </citation>
    <scope>NUCLEOTIDE SEQUENCE [LARGE SCALE GENOMIC DNA]</scope>
</reference>
<evidence type="ECO:0000256" key="2">
    <source>
        <dbReference type="ARBA" id="ARBA00022448"/>
    </source>
</evidence>
<dbReference type="EMBL" id="DF820466">
    <property type="protein sequence ID" value="GAK57551.1"/>
    <property type="molecule type" value="Genomic_DNA"/>
</dbReference>
<dbReference type="Pfam" id="PF00005">
    <property type="entry name" value="ABC_tran"/>
    <property type="match status" value="2"/>
</dbReference>
<gene>
    <name evidence="11" type="ORF">U27_04518</name>
</gene>
<feature type="domain" description="ABC transporter" evidence="10">
    <location>
        <begin position="6"/>
        <end position="243"/>
    </location>
</feature>
<dbReference type="Proteomes" id="UP000030661">
    <property type="component" value="Unassembled WGS sequence"/>
</dbReference>
<feature type="domain" description="ABC transporter" evidence="10">
    <location>
        <begin position="241"/>
        <end position="496"/>
    </location>
</feature>
<dbReference type="AlphaFoldDB" id="A0A081BYZ6"/>
<evidence type="ECO:0000256" key="7">
    <source>
        <dbReference type="ARBA" id="ARBA00022840"/>
    </source>
</evidence>
<keyword evidence="3" id="KW-1003">Cell membrane</keyword>
<dbReference type="GO" id="GO:0005886">
    <property type="term" value="C:plasma membrane"/>
    <property type="evidence" value="ECO:0007669"/>
    <property type="project" value="UniProtKB-SubCell"/>
</dbReference>
<dbReference type="SMART" id="SM00382">
    <property type="entry name" value="AAA"/>
    <property type="match status" value="2"/>
</dbReference>
<dbReference type="SUPFAM" id="SSF52540">
    <property type="entry name" value="P-loop containing nucleoside triphosphate hydrolases"/>
    <property type="match status" value="2"/>
</dbReference>
<dbReference type="GO" id="GO:0016887">
    <property type="term" value="F:ATP hydrolysis activity"/>
    <property type="evidence" value="ECO:0007669"/>
    <property type="project" value="InterPro"/>
</dbReference>
<dbReference type="Gene3D" id="3.40.50.300">
    <property type="entry name" value="P-loop containing nucleotide triphosphate hydrolases"/>
    <property type="match status" value="2"/>
</dbReference>
<evidence type="ECO:0000259" key="10">
    <source>
        <dbReference type="PROSITE" id="PS50893"/>
    </source>
</evidence>
<sequence>MGELLLHVEGVTKIYGSQKALDDVFFELYAGEVHCLVGENGAGKSTLIKILSGAISPDAGTIHILGKQKQFLTPREAIALGISTIYQDVELIDSLTVADNIFLGNERRSKIPGVVDSNTQFRKAREIMEKLNITIDERALVEHLSAAQKQTLQIVKALHSDAKILIMDEPTSSLGLEETRALMQLVKELAAKGIGIIYISHYLEEIFEIGDRITILKDGRYIGTHDVAQVDVNTVIRNMVGRDASIFFSREPVEIGEKQFEVNHFSYKDVVKDVSFYVRKGEVFGIGGLVGSGRTELAELIVGIERSEGGNMFLNGKMLDIHSPQDAIKQGICLITEDRKKFGLFGTRSVRENIALVHNEIAPTPFLNLAQEGTLVNSMIQKLQIAASSLEQNILHLSGGNQQKTVIARLLLSEATVFIFDEPTKGVDIGAKEEIYKLLVQLAQNGKSIIMISSDMPELISLSDRIGVMRHGELTHILPAHAAKEEELIKYFVGVQ</sequence>
<evidence type="ECO:0000256" key="8">
    <source>
        <dbReference type="ARBA" id="ARBA00022967"/>
    </source>
</evidence>
<organism evidence="11">
    <name type="scientific">Vecturithrix granuli</name>
    <dbReference type="NCBI Taxonomy" id="1499967"/>
    <lineage>
        <taxon>Bacteria</taxon>
        <taxon>Candidatus Moduliflexota</taxon>
        <taxon>Candidatus Vecturitrichia</taxon>
        <taxon>Candidatus Vecturitrichales</taxon>
        <taxon>Candidatus Vecturitrichaceae</taxon>
        <taxon>Candidatus Vecturithrix</taxon>
    </lineage>
</organism>
<dbReference type="PROSITE" id="PS50893">
    <property type="entry name" value="ABC_TRANSPORTER_2"/>
    <property type="match status" value="2"/>
</dbReference>
<evidence type="ECO:0000256" key="9">
    <source>
        <dbReference type="ARBA" id="ARBA00023136"/>
    </source>
</evidence>
<dbReference type="InterPro" id="IPR050107">
    <property type="entry name" value="ABC_carbohydrate_import_ATPase"/>
</dbReference>
<dbReference type="CDD" id="cd03216">
    <property type="entry name" value="ABC_Carb_Monos_I"/>
    <property type="match status" value="1"/>
</dbReference>
<evidence type="ECO:0000256" key="6">
    <source>
        <dbReference type="ARBA" id="ARBA00022741"/>
    </source>
</evidence>
<evidence type="ECO:0000256" key="4">
    <source>
        <dbReference type="ARBA" id="ARBA00022597"/>
    </source>
</evidence>
<evidence type="ECO:0000256" key="1">
    <source>
        <dbReference type="ARBA" id="ARBA00004202"/>
    </source>
</evidence>
<dbReference type="PANTHER" id="PTHR43790:SF3">
    <property type="entry name" value="D-ALLOSE IMPORT ATP-BINDING PROTEIN ALSA-RELATED"/>
    <property type="match status" value="1"/>
</dbReference>
<keyword evidence="2" id="KW-0813">Transport</keyword>
<protein>
    <submittedName>
        <fullName evidence="11">ABC transporter related protein</fullName>
    </submittedName>
</protein>
<evidence type="ECO:0000313" key="11">
    <source>
        <dbReference type="EMBL" id="GAK57551.1"/>
    </source>
</evidence>
<dbReference type="FunFam" id="3.40.50.300:FF:000127">
    <property type="entry name" value="Ribose import ATP-binding protein RbsA"/>
    <property type="match status" value="1"/>
</dbReference>
<dbReference type="HOGENOM" id="CLU_000604_92_2_0"/>
<dbReference type="PANTHER" id="PTHR43790">
    <property type="entry name" value="CARBOHYDRATE TRANSPORT ATP-BINDING PROTEIN MG119-RELATED"/>
    <property type="match status" value="1"/>
</dbReference>
<proteinExistence type="predicted"/>
<evidence type="ECO:0000256" key="3">
    <source>
        <dbReference type="ARBA" id="ARBA00022475"/>
    </source>
</evidence>
<evidence type="ECO:0000313" key="12">
    <source>
        <dbReference type="Proteomes" id="UP000030661"/>
    </source>
</evidence>
<keyword evidence="6" id="KW-0547">Nucleotide-binding</keyword>
<keyword evidence="7" id="KW-0067">ATP-binding</keyword>
<keyword evidence="8" id="KW-1278">Translocase</keyword>
<keyword evidence="5" id="KW-0677">Repeat</keyword>
<dbReference type="InterPro" id="IPR003439">
    <property type="entry name" value="ABC_transporter-like_ATP-bd"/>
</dbReference>
<dbReference type="GO" id="GO:0005524">
    <property type="term" value="F:ATP binding"/>
    <property type="evidence" value="ECO:0007669"/>
    <property type="project" value="UniProtKB-KW"/>
</dbReference>
<name>A0A081BYZ6_VECG1</name>
<dbReference type="eggNOG" id="COG1129">
    <property type="taxonomic scope" value="Bacteria"/>
</dbReference>
<evidence type="ECO:0000256" key="5">
    <source>
        <dbReference type="ARBA" id="ARBA00022737"/>
    </source>
</evidence>
<dbReference type="CDD" id="cd03215">
    <property type="entry name" value="ABC_Carb_Monos_II"/>
    <property type="match status" value="1"/>
</dbReference>
<keyword evidence="4" id="KW-0762">Sugar transport</keyword>
<keyword evidence="9" id="KW-0472">Membrane</keyword>
<accession>A0A081BYZ6</accession>
<comment type="subcellular location">
    <subcellularLocation>
        <location evidence="1">Cell membrane</location>
        <topology evidence="1">Peripheral membrane protein</topology>
    </subcellularLocation>
</comment>
<dbReference type="STRING" id="1499967.U27_04518"/>
<keyword evidence="12" id="KW-1185">Reference proteome</keyword>